<dbReference type="PANTHER" id="PTHR23511">
    <property type="entry name" value="SYNAPTIC VESICLE GLYCOPROTEIN 2"/>
    <property type="match status" value="1"/>
</dbReference>
<dbReference type="OrthoDB" id="433512at2759"/>
<feature type="transmembrane region" description="Helical" evidence="7">
    <location>
        <begin position="369"/>
        <end position="392"/>
    </location>
</feature>
<keyword evidence="3" id="KW-0813">Transport</keyword>
<evidence type="ECO:0000256" key="3">
    <source>
        <dbReference type="ARBA" id="ARBA00022448"/>
    </source>
</evidence>
<dbReference type="Gene3D" id="1.20.1250.20">
    <property type="entry name" value="MFS general substrate transporter like domains"/>
    <property type="match status" value="1"/>
</dbReference>
<evidence type="ECO:0000313" key="10">
    <source>
        <dbReference type="Proteomes" id="UP000249218"/>
    </source>
</evidence>
<evidence type="ECO:0000256" key="7">
    <source>
        <dbReference type="SAM" id="Phobius"/>
    </source>
</evidence>
<evidence type="ECO:0000256" key="2">
    <source>
        <dbReference type="ARBA" id="ARBA00008335"/>
    </source>
</evidence>
<feature type="transmembrane region" description="Helical" evidence="7">
    <location>
        <begin position="302"/>
        <end position="328"/>
    </location>
</feature>
<feature type="transmembrane region" description="Helical" evidence="7">
    <location>
        <begin position="197"/>
        <end position="214"/>
    </location>
</feature>
<feature type="domain" description="Major facilitator superfamily (MFS) profile" evidence="8">
    <location>
        <begin position="30"/>
        <end position="509"/>
    </location>
</feature>
<dbReference type="PANTHER" id="PTHR23511:SF35">
    <property type="entry name" value="MAJOR FACILITATOR SUPERFAMILY (MFS) PROFILE DOMAIN-CONTAINING PROTEIN"/>
    <property type="match status" value="1"/>
</dbReference>
<evidence type="ECO:0000256" key="6">
    <source>
        <dbReference type="ARBA" id="ARBA00023136"/>
    </source>
</evidence>
<protein>
    <recommendedName>
        <fullName evidence="8">Major facilitator superfamily (MFS) profile domain-containing protein</fullName>
    </recommendedName>
</protein>
<dbReference type="InterPro" id="IPR005828">
    <property type="entry name" value="MFS_sugar_transport-like"/>
</dbReference>
<evidence type="ECO:0000259" key="8">
    <source>
        <dbReference type="PROSITE" id="PS50850"/>
    </source>
</evidence>
<dbReference type="InterPro" id="IPR020846">
    <property type="entry name" value="MFS_dom"/>
</dbReference>
<feature type="transmembrane region" description="Helical" evidence="7">
    <location>
        <begin position="99"/>
        <end position="120"/>
    </location>
</feature>
<feature type="transmembrane region" description="Helical" evidence="7">
    <location>
        <begin position="425"/>
        <end position="445"/>
    </location>
</feature>
<dbReference type="GO" id="GO:0016020">
    <property type="term" value="C:membrane"/>
    <property type="evidence" value="ECO:0007669"/>
    <property type="project" value="UniProtKB-SubCell"/>
</dbReference>
<feature type="transmembrane region" description="Helical" evidence="7">
    <location>
        <begin position="68"/>
        <end position="87"/>
    </location>
</feature>
<dbReference type="PROSITE" id="PS50850">
    <property type="entry name" value="MFS"/>
    <property type="match status" value="1"/>
</dbReference>
<reference evidence="9 10" key="1">
    <citation type="journal article" date="2017" name="BMC Biol.">
        <title>Genomic innovations, transcriptional plasticity and gene loss underlying the evolution and divergence of two highly polyphagous and invasive Helicoverpa pest species.</title>
        <authorList>
            <person name="Pearce S.L."/>
            <person name="Clarke D.F."/>
            <person name="East P.D."/>
            <person name="Elfekih S."/>
            <person name="Gordon K.H."/>
            <person name="Jermiin L.S."/>
            <person name="McGaughran A."/>
            <person name="Oakeshott J.G."/>
            <person name="Papanikolaou A."/>
            <person name="Perera O.P."/>
            <person name="Rane R.V."/>
            <person name="Richards S."/>
            <person name="Tay W.T."/>
            <person name="Walsh T.K."/>
            <person name="Anderson A."/>
            <person name="Anderson C.J."/>
            <person name="Asgari S."/>
            <person name="Board P.G."/>
            <person name="Bretschneider A."/>
            <person name="Campbell P.M."/>
            <person name="Chertemps T."/>
            <person name="Christeller J.T."/>
            <person name="Coppin C.W."/>
            <person name="Downes S.J."/>
            <person name="Duan G."/>
            <person name="Farnsworth C.A."/>
            <person name="Good R.T."/>
            <person name="Han L.B."/>
            <person name="Han Y.C."/>
            <person name="Hatje K."/>
            <person name="Horne I."/>
            <person name="Huang Y.P."/>
            <person name="Hughes D.S."/>
            <person name="Jacquin-Joly E."/>
            <person name="James W."/>
            <person name="Jhangiani S."/>
            <person name="Kollmar M."/>
            <person name="Kuwar S.S."/>
            <person name="Li S."/>
            <person name="Liu N.Y."/>
            <person name="Maibeche M.T."/>
            <person name="Miller J.R."/>
            <person name="Montagne N."/>
            <person name="Perry T."/>
            <person name="Qu J."/>
            <person name="Song S.V."/>
            <person name="Sutton G.G."/>
            <person name="Vogel H."/>
            <person name="Walenz B.P."/>
            <person name="Xu W."/>
            <person name="Zhang H.J."/>
            <person name="Zou Z."/>
            <person name="Batterham P."/>
            <person name="Edwards O.R."/>
            <person name="Feyereisen R."/>
            <person name="Gibbs R.A."/>
            <person name="Heckel D.G."/>
            <person name="McGrath A."/>
            <person name="Robin C."/>
            <person name="Scherer S.E."/>
            <person name="Worley K.C."/>
            <person name="Wu Y.D."/>
        </authorList>
    </citation>
    <scope>NUCLEOTIDE SEQUENCE [LARGE SCALE GENOMIC DNA]</scope>
    <source>
        <strain evidence="9">Harm_GR_Male_#8</strain>
        <tissue evidence="9">Whole organism</tissue>
    </source>
</reference>
<feature type="transmembrane region" description="Helical" evidence="7">
    <location>
        <begin position="485"/>
        <end position="504"/>
    </location>
</feature>
<evidence type="ECO:0000256" key="5">
    <source>
        <dbReference type="ARBA" id="ARBA00022989"/>
    </source>
</evidence>
<feature type="transmembrane region" description="Helical" evidence="7">
    <location>
        <begin position="126"/>
        <end position="142"/>
    </location>
</feature>
<sequence>MAEKGTYTTTRVPYEEALDRAGFSRYNIWIFAICASITFTTTFEVNSGPYIATGSACELNTTVKQQGLFESIPTLGVFMTMHLWGYLADTRGRQRMLTISLFMSFIIGIVATFSTHWIVLLVLKCIASAVVGAAMMTSLTLLSECTPTKHRSTLVILTYSAYLLACGLMAAIAKVILPLEFSFYVPILGIYFNSWRLLNLIFAVPSAISAVLCMQTYESPKYLLCAGRDEDALDVLKKIYTMNNRNDADYYKVIGLLSNRVPHFQVESLELEEVQIDQSNKGFFKSVIERTLPMVKVPVRRYFHVLSGLYTVTYATMAAFFATTPFILDAIVKSAGSEKRLSICDMIRSSINNTSVLQKSEDCPLDTGALIPVFGITMILAIYNVVMGIMTYRISRKTLFIGMQLVAGLAGLLINTSYLWVLSSILFTVFISAIVNISFLNSYSVEVFPTYYKASAVCLLPLGGRGNASMAIKLIARLLNNNCELAFYIFGGIAFAGGFIAFLLPSEQTMKEHRQKLKPVASQE</sequence>
<feature type="transmembrane region" description="Helical" evidence="7">
    <location>
        <begin position="154"/>
        <end position="177"/>
    </location>
</feature>
<keyword evidence="4 7" id="KW-0812">Transmembrane</keyword>
<dbReference type="GO" id="GO:0022857">
    <property type="term" value="F:transmembrane transporter activity"/>
    <property type="evidence" value="ECO:0007669"/>
    <property type="project" value="InterPro"/>
</dbReference>
<gene>
    <name evidence="9" type="primary">HaOG202586</name>
    <name evidence="9" type="ORF">B5X24_HaOG202586</name>
</gene>
<dbReference type="Proteomes" id="UP000249218">
    <property type="component" value="Unassembled WGS sequence"/>
</dbReference>
<evidence type="ECO:0000256" key="1">
    <source>
        <dbReference type="ARBA" id="ARBA00004141"/>
    </source>
</evidence>
<evidence type="ECO:0000313" key="9">
    <source>
        <dbReference type="EMBL" id="PZC78135.1"/>
    </source>
</evidence>
<keyword evidence="5 7" id="KW-1133">Transmembrane helix</keyword>
<feature type="transmembrane region" description="Helical" evidence="7">
    <location>
        <begin position="26"/>
        <end position="43"/>
    </location>
</feature>
<comment type="subcellular location">
    <subcellularLocation>
        <location evidence="1">Membrane</location>
        <topology evidence="1">Multi-pass membrane protein</topology>
    </subcellularLocation>
</comment>
<accession>A0A2W1BWW5</accession>
<dbReference type="EMBL" id="KZ149911">
    <property type="protein sequence ID" value="PZC78135.1"/>
    <property type="molecule type" value="Genomic_DNA"/>
</dbReference>
<dbReference type="AlphaFoldDB" id="A0A2W1BWW5"/>
<proteinExistence type="inferred from homology"/>
<dbReference type="InterPro" id="IPR036259">
    <property type="entry name" value="MFS_trans_sf"/>
</dbReference>
<keyword evidence="10" id="KW-1185">Reference proteome</keyword>
<comment type="similarity">
    <text evidence="2">Belongs to the major facilitator superfamily.</text>
</comment>
<keyword evidence="6 7" id="KW-0472">Membrane</keyword>
<dbReference type="SUPFAM" id="SSF103473">
    <property type="entry name" value="MFS general substrate transporter"/>
    <property type="match status" value="1"/>
</dbReference>
<name>A0A2W1BWW5_HELAM</name>
<organism evidence="9 10">
    <name type="scientific">Helicoverpa armigera</name>
    <name type="common">Cotton bollworm</name>
    <name type="synonym">Heliothis armigera</name>
    <dbReference type="NCBI Taxonomy" id="29058"/>
    <lineage>
        <taxon>Eukaryota</taxon>
        <taxon>Metazoa</taxon>
        <taxon>Ecdysozoa</taxon>
        <taxon>Arthropoda</taxon>
        <taxon>Hexapoda</taxon>
        <taxon>Insecta</taxon>
        <taxon>Pterygota</taxon>
        <taxon>Neoptera</taxon>
        <taxon>Endopterygota</taxon>
        <taxon>Lepidoptera</taxon>
        <taxon>Glossata</taxon>
        <taxon>Ditrysia</taxon>
        <taxon>Noctuoidea</taxon>
        <taxon>Noctuidae</taxon>
        <taxon>Heliothinae</taxon>
        <taxon>Helicoverpa</taxon>
    </lineage>
</organism>
<dbReference type="Pfam" id="PF00083">
    <property type="entry name" value="Sugar_tr"/>
    <property type="match status" value="1"/>
</dbReference>
<feature type="transmembrane region" description="Helical" evidence="7">
    <location>
        <begin position="399"/>
        <end position="419"/>
    </location>
</feature>
<evidence type="ECO:0000256" key="4">
    <source>
        <dbReference type="ARBA" id="ARBA00022692"/>
    </source>
</evidence>